<comment type="caution">
    <text evidence="1">The sequence shown here is derived from an EMBL/GenBank/DDBJ whole genome shotgun (WGS) entry which is preliminary data.</text>
</comment>
<protein>
    <submittedName>
        <fullName evidence="1">Presequence protease 1, chloroplastic/mitochondrial</fullName>
    </submittedName>
</protein>
<dbReference type="OrthoDB" id="311076at2759"/>
<keyword evidence="1" id="KW-0378">Hydrolase</keyword>
<organism evidence="1 2">
    <name type="scientific">Symbiodinium microadriaticum</name>
    <name type="common">Dinoflagellate</name>
    <name type="synonym">Zooxanthella microadriatica</name>
    <dbReference type="NCBI Taxonomy" id="2951"/>
    <lineage>
        <taxon>Eukaryota</taxon>
        <taxon>Sar</taxon>
        <taxon>Alveolata</taxon>
        <taxon>Dinophyceae</taxon>
        <taxon>Suessiales</taxon>
        <taxon>Symbiodiniaceae</taxon>
        <taxon>Symbiodinium</taxon>
    </lineage>
</organism>
<gene>
    <name evidence="1" type="primary">PREP1</name>
    <name evidence="1" type="ORF">AK812_SmicGene16609</name>
</gene>
<name>A0A1Q9DZV7_SYMMI</name>
<evidence type="ECO:0000313" key="2">
    <source>
        <dbReference type="Proteomes" id="UP000186817"/>
    </source>
</evidence>
<accession>A0A1Q9DZV7</accession>
<keyword evidence="2" id="KW-1185">Reference proteome</keyword>
<dbReference type="EMBL" id="LSRX01000319">
    <property type="protein sequence ID" value="OLQ00703.1"/>
    <property type="molecule type" value="Genomic_DNA"/>
</dbReference>
<dbReference type="GO" id="GO:0008233">
    <property type="term" value="F:peptidase activity"/>
    <property type="evidence" value="ECO:0007669"/>
    <property type="project" value="UniProtKB-KW"/>
</dbReference>
<dbReference type="Proteomes" id="UP000186817">
    <property type="component" value="Unassembled WGS sequence"/>
</dbReference>
<evidence type="ECO:0000313" key="1">
    <source>
        <dbReference type="EMBL" id="OLQ00703.1"/>
    </source>
</evidence>
<sequence>MYDCTSFLALFQHPDAGMTVLETEDFFEARCSKIEAPRRYGVDSGGDPREIPNLTFDYFKNFHGKSWQPSSMPQEEPPKREEELQTCLKELEHGAEELLSSPEPMGESVNVKKRGYKIKTRTALCGVLGVCEFKNSVATARGMEIAAAGDGHIQVGKLKLFDASVQVRRRGLMLDDTAAGIATPSVRATERDYLHIPPFEEEEEEDEGQHGVHPAADQVADLRRQGEFVLVFLLVGS</sequence>
<keyword evidence="1" id="KW-0645">Protease</keyword>
<dbReference type="AlphaFoldDB" id="A0A1Q9DZV7"/>
<proteinExistence type="predicted"/>
<reference evidence="1 2" key="1">
    <citation type="submission" date="2016-02" db="EMBL/GenBank/DDBJ databases">
        <title>Genome analysis of coral dinoflagellate symbionts highlights evolutionary adaptations to a symbiotic lifestyle.</title>
        <authorList>
            <person name="Aranda M."/>
            <person name="Li Y."/>
            <person name="Liew Y.J."/>
            <person name="Baumgarten S."/>
            <person name="Simakov O."/>
            <person name="Wilson M."/>
            <person name="Piel J."/>
            <person name="Ashoor H."/>
            <person name="Bougouffa S."/>
            <person name="Bajic V.B."/>
            <person name="Ryu T."/>
            <person name="Ravasi T."/>
            <person name="Bayer T."/>
            <person name="Micklem G."/>
            <person name="Kim H."/>
            <person name="Bhak J."/>
            <person name="Lajeunesse T.C."/>
            <person name="Voolstra C.R."/>
        </authorList>
    </citation>
    <scope>NUCLEOTIDE SEQUENCE [LARGE SCALE GENOMIC DNA]</scope>
    <source>
        <strain evidence="1 2">CCMP2467</strain>
    </source>
</reference>
<dbReference type="GO" id="GO:0006508">
    <property type="term" value="P:proteolysis"/>
    <property type="evidence" value="ECO:0007669"/>
    <property type="project" value="UniProtKB-KW"/>
</dbReference>